<dbReference type="OrthoDB" id="18915at2759"/>
<dbReference type="PROSITE" id="PS50802">
    <property type="entry name" value="OTU"/>
    <property type="match status" value="1"/>
</dbReference>
<dbReference type="Pfam" id="PF10275">
    <property type="entry name" value="Peptidase_C65"/>
    <property type="match status" value="1"/>
</dbReference>
<protein>
    <recommendedName>
        <fullName evidence="2">ubiquitinyl hydrolase 1</fullName>
        <ecNumber evidence="2">3.4.19.12</ecNumber>
    </recommendedName>
</protein>
<reference evidence="9" key="1">
    <citation type="journal article" date="2015" name="Nat. Genet.">
        <title>The pineapple genome and the evolution of CAM photosynthesis.</title>
        <authorList>
            <person name="Ming R."/>
            <person name="VanBuren R."/>
            <person name="Wai C.M."/>
            <person name="Tang H."/>
            <person name="Schatz M.C."/>
            <person name="Bowers J.E."/>
            <person name="Lyons E."/>
            <person name="Wang M.L."/>
            <person name="Chen J."/>
            <person name="Biggers E."/>
            <person name="Zhang J."/>
            <person name="Huang L."/>
            <person name="Zhang L."/>
            <person name="Miao W."/>
            <person name="Zhang J."/>
            <person name="Ye Z."/>
            <person name="Miao C."/>
            <person name="Lin Z."/>
            <person name="Wang H."/>
            <person name="Zhou H."/>
            <person name="Yim W.C."/>
            <person name="Priest H.D."/>
            <person name="Zheng C."/>
            <person name="Woodhouse M."/>
            <person name="Edger P.P."/>
            <person name="Guyot R."/>
            <person name="Guo H.B."/>
            <person name="Guo H."/>
            <person name="Zheng G."/>
            <person name="Singh R."/>
            <person name="Sharma A."/>
            <person name="Min X."/>
            <person name="Zheng Y."/>
            <person name="Lee H."/>
            <person name="Gurtowski J."/>
            <person name="Sedlazeck F.J."/>
            <person name="Harkess A."/>
            <person name="McKain M.R."/>
            <person name="Liao Z."/>
            <person name="Fang J."/>
            <person name="Liu J."/>
            <person name="Zhang X."/>
            <person name="Zhang Q."/>
            <person name="Hu W."/>
            <person name="Qin Y."/>
            <person name="Wang K."/>
            <person name="Chen L.Y."/>
            <person name="Shirley N."/>
            <person name="Lin Y.R."/>
            <person name="Liu L.Y."/>
            <person name="Hernandez A.G."/>
            <person name="Wright C.L."/>
            <person name="Bulone V."/>
            <person name="Tuskan G.A."/>
            <person name="Heath K."/>
            <person name="Zee F."/>
            <person name="Moore P.H."/>
            <person name="Sunkar R."/>
            <person name="Leebens-Mack J.H."/>
            <person name="Mockler T."/>
            <person name="Bennetzen J.L."/>
            <person name="Freeling M."/>
            <person name="Sankoff D."/>
            <person name="Paterson A.H."/>
            <person name="Zhu X."/>
            <person name="Yang X."/>
            <person name="Smith J.A."/>
            <person name="Cushman J.C."/>
            <person name="Paull R.E."/>
            <person name="Yu Q."/>
        </authorList>
    </citation>
    <scope>NUCLEOTIDE SEQUENCE [LARGE SCALE GENOMIC DNA]</scope>
    <source>
        <strain evidence="9">cv. F153</strain>
    </source>
</reference>
<evidence type="ECO:0000256" key="5">
    <source>
        <dbReference type="ARBA" id="ARBA00022801"/>
    </source>
</evidence>
<dbReference type="InterPro" id="IPR038765">
    <property type="entry name" value="Papain-like_cys_pep_sf"/>
</dbReference>
<sequence length="446" mass="48835">MSSSSSSSSSAATEQHAAASWDAAAEEDLDGVSVMALFAAASEDAELQQMDLAEKEEGLDHKGNAPLVEGVDQNFVKAPLAEGVDQISIEKNLSVPINTVDEDAICDALMQLACNIGVPSSSTAVTSDGSNHGISLTGGDDGTMRQLAILAEEANKMPCIGEKEPLSSALASDFPSDSFVIQEKIKGLCGKYVSFRRSCRDGNCFYRSFVFSYLEQVAAMGDEEYEEEALQILQIFQNYKMAYQNLGKPSSLFENHYSDFIGLLMNIMEWRKTSTRKFMLSKGIWYALCVASHCHEQLLLESRDDLKSNFIIGLFRLVTSVEICKRAEHFDPFLFDMKGRNLEQFCAEEVVRMGSEVDHLQITALVDALGVPVSVLNIDSSPTLSSSGTLEANRHDFFPCSSLQYQPSRSVSTGGNGASMSNASARPRPHVTLLYRPGHYDILYPK</sequence>
<keyword evidence="5" id="KW-0378">Hydrolase</keyword>
<reference evidence="10" key="2">
    <citation type="submission" date="2025-08" db="UniProtKB">
        <authorList>
            <consortium name="RefSeq"/>
        </authorList>
    </citation>
    <scope>IDENTIFICATION</scope>
    <source>
        <tissue evidence="10">Leaf</tissue>
    </source>
</reference>
<keyword evidence="9" id="KW-1185">Reference proteome</keyword>
<evidence type="ECO:0000256" key="7">
    <source>
        <dbReference type="SAM" id="MobiDB-lite"/>
    </source>
</evidence>
<dbReference type="PANTHER" id="PTHR12931">
    <property type="entry name" value="UBIQUITIN THIOLESTERASE PROTEIN OTUB"/>
    <property type="match status" value="1"/>
</dbReference>
<keyword evidence="4" id="KW-0833">Ubl conjugation pathway</keyword>
<dbReference type="SUPFAM" id="SSF54001">
    <property type="entry name" value="Cysteine proteinases"/>
    <property type="match status" value="1"/>
</dbReference>
<dbReference type="EC" id="3.4.19.12" evidence="2"/>
<dbReference type="GeneID" id="109726725"/>
<evidence type="ECO:0000256" key="2">
    <source>
        <dbReference type="ARBA" id="ARBA00012759"/>
    </source>
</evidence>
<accession>A0A6P5GW49</accession>
<evidence type="ECO:0000259" key="8">
    <source>
        <dbReference type="PROSITE" id="PS50802"/>
    </source>
</evidence>
<dbReference type="RefSeq" id="XP_020112099.1">
    <property type="nucleotide sequence ID" value="XM_020256510.1"/>
</dbReference>
<evidence type="ECO:0000256" key="1">
    <source>
        <dbReference type="ARBA" id="ARBA00000707"/>
    </source>
</evidence>
<dbReference type="GO" id="GO:0071108">
    <property type="term" value="P:protein K48-linked deubiquitination"/>
    <property type="evidence" value="ECO:0007669"/>
    <property type="project" value="TreeGrafter"/>
</dbReference>
<keyword evidence="3" id="KW-0645">Protease</keyword>
<feature type="compositionally biased region" description="Low complexity" evidence="7">
    <location>
        <begin position="1"/>
        <end position="10"/>
    </location>
</feature>
<gene>
    <name evidence="10" type="primary">LOC109726725</name>
</gene>
<evidence type="ECO:0000256" key="3">
    <source>
        <dbReference type="ARBA" id="ARBA00022670"/>
    </source>
</evidence>
<dbReference type="InterPro" id="IPR019400">
    <property type="entry name" value="Peptidase_C65_otubain"/>
</dbReference>
<dbReference type="AlphaFoldDB" id="A0A6P5GW49"/>
<evidence type="ECO:0000313" key="9">
    <source>
        <dbReference type="Proteomes" id="UP000515123"/>
    </source>
</evidence>
<dbReference type="InterPro" id="IPR042468">
    <property type="entry name" value="Peptidase_C65_otubain_sub1"/>
</dbReference>
<dbReference type="InterPro" id="IPR042467">
    <property type="entry name" value="Peptidase_C65_otubain_sub2"/>
</dbReference>
<feature type="region of interest" description="Disordered" evidence="7">
    <location>
        <begin position="1"/>
        <end position="24"/>
    </location>
</feature>
<organism evidence="9 10">
    <name type="scientific">Ananas comosus</name>
    <name type="common">Pineapple</name>
    <name type="synonym">Ananas ananas</name>
    <dbReference type="NCBI Taxonomy" id="4615"/>
    <lineage>
        <taxon>Eukaryota</taxon>
        <taxon>Viridiplantae</taxon>
        <taxon>Streptophyta</taxon>
        <taxon>Embryophyta</taxon>
        <taxon>Tracheophyta</taxon>
        <taxon>Spermatophyta</taxon>
        <taxon>Magnoliopsida</taxon>
        <taxon>Liliopsida</taxon>
        <taxon>Poales</taxon>
        <taxon>Bromeliaceae</taxon>
        <taxon>Bromelioideae</taxon>
        <taxon>Ananas</taxon>
    </lineage>
</organism>
<comment type="catalytic activity">
    <reaction evidence="1">
        <text>Thiol-dependent hydrolysis of ester, thioester, amide, peptide and isopeptide bonds formed by the C-terminal Gly of ubiquitin (a 76-residue protein attached to proteins as an intracellular targeting signal).</text>
        <dbReference type="EC" id="3.4.19.12"/>
    </reaction>
</comment>
<proteinExistence type="predicted"/>
<dbReference type="GO" id="GO:0006508">
    <property type="term" value="P:proteolysis"/>
    <property type="evidence" value="ECO:0007669"/>
    <property type="project" value="UniProtKB-KW"/>
</dbReference>
<dbReference type="GO" id="GO:0004843">
    <property type="term" value="F:cysteine-type deubiquitinase activity"/>
    <property type="evidence" value="ECO:0007669"/>
    <property type="project" value="UniProtKB-EC"/>
</dbReference>
<dbReference type="Gene3D" id="3.30.200.60">
    <property type="entry name" value="Peptidase C65 Otubain, subdomain 1"/>
    <property type="match status" value="1"/>
</dbReference>
<dbReference type="Gene3D" id="1.20.1300.20">
    <property type="entry name" value="Peptidase C65 Otubain, subdomain 2"/>
    <property type="match status" value="1"/>
</dbReference>
<feature type="domain" description="OTU" evidence="8">
    <location>
        <begin position="193"/>
        <end position="446"/>
    </location>
</feature>
<keyword evidence="6" id="KW-0788">Thiol protease</keyword>
<evidence type="ECO:0000313" key="10">
    <source>
        <dbReference type="RefSeq" id="XP_020112099.1"/>
    </source>
</evidence>
<evidence type="ECO:0000256" key="4">
    <source>
        <dbReference type="ARBA" id="ARBA00022786"/>
    </source>
</evidence>
<dbReference type="GO" id="GO:0005634">
    <property type="term" value="C:nucleus"/>
    <property type="evidence" value="ECO:0007669"/>
    <property type="project" value="TreeGrafter"/>
</dbReference>
<dbReference type="InterPro" id="IPR003323">
    <property type="entry name" value="OTU_dom"/>
</dbReference>
<dbReference type="GO" id="GO:0043130">
    <property type="term" value="F:ubiquitin binding"/>
    <property type="evidence" value="ECO:0007669"/>
    <property type="project" value="TreeGrafter"/>
</dbReference>
<dbReference type="PANTHER" id="PTHR12931:SF17">
    <property type="entry name" value="OS02G0521500 PROTEIN"/>
    <property type="match status" value="1"/>
</dbReference>
<name>A0A6P5GW49_ANACO</name>
<dbReference type="Proteomes" id="UP000515123">
    <property type="component" value="Linkage group 21"/>
</dbReference>
<evidence type="ECO:0000256" key="6">
    <source>
        <dbReference type="ARBA" id="ARBA00022807"/>
    </source>
</evidence>